<feature type="transmembrane region" description="Helical" evidence="2">
    <location>
        <begin position="272"/>
        <end position="294"/>
    </location>
</feature>
<proteinExistence type="predicted"/>
<dbReference type="STRING" id="576137.A0A1L7X1C3"/>
<evidence type="ECO:0000256" key="1">
    <source>
        <dbReference type="SAM" id="MobiDB-lite"/>
    </source>
</evidence>
<feature type="region of interest" description="Disordered" evidence="1">
    <location>
        <begin position="708"/>
        <end position="839"/>
    </location>
</feature>
<keyword evidence="2" id="KW-0472">Membrane</keyword>
<feature type="region of interest" description="Disordered" evidence="1">
    <location>
        <begin position="666"/>
        <end position="687"/>
    </location>
</feature>
<feature type="region of interest" description="Disordered" evidence="1">
    <location>
        <begin position="338"/>
        <end position="386"/>
    </location>
</feature>
<feature type="region of interest" description="Disordered" evidence="1">
    <location>
        <begin position="36"/>
        <end position="55"/>
    </location>
</feature>
<feature type="compositionally biased region" description="Acidic residues" evidence="1">
    <location>
        <begin position="519"/>
        <end position="532"/>
    </location>
</feature>
<feature type="region of interest" description="Disordered" evidence="1">
    <location>
        <begin position="305"/>
        <end position="325"/>
    </location>
</feature>
<dbReference type="Proteomes" id="UP000184330">
    <property type="component" value="Unassembled WGS sequence"/>
</dbReference>
<feature type="region of interest" description="Disordered" evidence="1">
    <location>
        <begin position="465"/>
        <end position="532"/>
    </location>
</feature>
<dbReference type="PANTHER" id="PTHR48125">
    <property type="entry name" value="LP07818P1"/>
    <property type="match status" value="1"/>
</dbReference>
<protein>
    <submittedName>
        <fullName evidence="3">Uncharacterized protein</fullName>
    </submittedName>
</protein>
<evidence type="ECO:0000313" key="3">
    <source>
        <dbReference type="EMBL" id="CZR58809.1"/>
    </source>
</evidence>
<sequence>MAGHIDVDNALEEGRRSLLTLFNNLEDLIFDKDNDVQPSAASPAAIPSKTDPRDALVTAPPYVPLEPRQTNPQDCSNLIAASVDRATVEISRTIIALNATFSQQLQQASIDKTNGIRSANNSATSTISVISSSASVVTSSAFSSLTLANLAVNTAQAQLSSAQLSASTISSSLDLANLALTSVSSASASDVSTLSASLSVLQASVLSVQSSASAAIAAAQAALVSATGSAAAQASSILASAAQNSPGRATSTSSTSPALLPSATIFLTPAQIAAIVVGAVVGSFLLSFLLYLVIIRMKRRKERDSYLDEKGVSRSPTEMDVPSRLSSTFRTGNAMTIKFNPPQSSDAPPPGQPKLRRVSTEEPVATSSMVERMPEPSTVRDVRASTSRQTTWISGFNFNEKVEDPFKDPAPATTWPLATSATTPTPVITPPVKKRARETQTFHFFDLEQTLTRKSKVPSKLVETMSIPSSDGDSGIEIRPPSPDPKPAPEPEEVVENPFLDVPPEKETADPFEDPVVVEGEEPTEAVQDPAEEWIEEEVQTPIQGPTKEATTPAIEESIDEQVKVPIESTVEDPLQPPIEQQPQPEISLTLTNLEQLLPQQSTRKPSPETLALLNRASVEEQGRNSTMPEIDALLRRVAQQNEHVADKPLFWTDFRAPDLEVERALSPTRDKSVKRTTSPLMGVEFPREEEERVLMVEKERIPSPIPVREASLETKPSPVREVVFPQEEEPMMNGQRETTLSPLHRRPSVGLEPDLISPKPELAQFVFTEPEPEAHEPPPPPSIETGEREISPLRMNPQIRSITSLLAQHDAEKSVTEGPPEPEENERQQRGRSMIRTSDLIEARLSAIAQARNSQLEPIRDTLTTPSQPC</sequence>
<keyword evidence="2" id="KW-1133">Transmembrane helix</keyword>
<reference evidence="3 4" key="1">
    <citation type="submission" date="2016-03" db="EMBL/GenBank/DDBJ databases">
        <authorList>
            <person name="Ploux O."/>
        </authorList>
    </citation>
    <scope>NUCLEOTIDE SEQUENCE [LARGE SCALE GENOMIC DNA]</scope>
    <source>
        <strain evidence="3 4">UAMH 11012</strain>
    </source>
</reference>
<feature type="compositionally biased region" description="Basic and acidic residues" evidence="1">
    <location>
        <begin position="372"/>
        <end position="383"/>
    </location>
</feature>
<gene>
    <name evidence="3" type="ORF">PAC_08701</name>
</gene>
<dbReference type="EMBL" id="FJOG01000012">
    <property type="protein sequence ID" value="CZR58809.1"/>
    <property type="molecule type" value="Genomic_DNA"/>
</dbReference>
<name>A0A1L7X1C3_9HELO</name>
<feature type="region of interest" description="Disordered" evidence="1">
    <location>
        <begin position="852"/>
        <end position="871"/>
    </location>
</feature>
<evidence type="ECO:0000313" key="4">
    <source>
        <dbReference type="Proteomes" id="UP000184330"/>
    </source>
</evidence>
<organism evidence="3 4">
    <name type="scientific">Phialocephala subalpina</name>
    <dbReference type="NCBI Taxonomy" id="576137"/>
    <lineage>
        <taxon>Eukaryota</taxon>
        <taxon>Fungi</taxon>
        <taxon>Dikarya</taxon>
        <taxon>Ascomycota</taxon>
        <taxon>Pezizomycotina</taxon>
        <taxon>Leotiomycetes</taxon>
        <taxon>Helotiales</taxon>
        <taxon>Mollisiaceae</taxon>
        <taxon>Phialocephala</taxon>
        <taxon>Phialocephala fortinii species complex</taxon>
    </lineage>
</organism>
<dbReference type="PANTHER" id="PTHR48125:SF12">
    <property type="entry name" value="AT HOOK TRANSCRIPTION FACTOR FAMILY-RELATED"/>
    <property type="match status" value="1"/>
</dbReference>
<feature type="compositionally biased region" description="Low complexity" evidence="1">
    <location>
        <begin position="38"/>
        <end position="48"/>
    </location>
</feature>
<keyword evidence="4" id="KW-1185">Reference proteome</keyword>
<evidence type="ECO:0000256" key="2">
    <source>
        <dbReference type="SAM" id="Phobius"/>
    </source>
</evidence>
<dbReference type="OrthoDB" id="3561683at2759"/>
<dbReference type="AlphaFoldDB" id="A0A1L7X1C3"/>
<keyword evidence="2" id="KW-0812">Transmembrane</keyword>
<accession>A0A1L7X1C3</accession>